<reference evidence="2" key="1">
    <citation type="journal article" date="2019" name="Int. J. Syst. Evol. Microbiol.">
        <title>The Global Catalogue of Microorganisms (GCM) 10K type strain sequencing project: providing services to taxonomists for standard genome sequencing and annotation.</title>
        <authorList>
            <consortium name="The Broad Institute Genomics Platform"/>
            <consortium name="The Broad Institute Genome Sequencing Center for Infectious Disease"/>
            <person name="Wu L."/>
            <person name="Ma J."/>
        </authorList>
    </citation>
    <scope>NUCLEOTIDE SEQUENCE [LARGE SCALE GENOMIC DNA]</scope>
    <source>
        <strain evidence="2">JCM 31037</strain>
    </source>
</reference>
<evidence type="ECO:0000313" key="1">
    <source>
        <dbReference type="EMBL" id="MFD1323537.1"/>
    </source>
</evidence>
<gene>
    <name evidence="1" type="ORF">ACFQ4H_20845</name>
</gene>
<dbReference type="RefSeq" id="WP_377572801.1">
    <property type="nucleotide sequence ID" value="NZ_JBHTMP010000033.1"/>
</dbReference>
<proteinExistence type="predicted"/>
<organism evidence="1 2">
    <name type="scientific">Micromonospora sonneratiae</name>
    <dbReference type="NCBI Taxonomy" id="1184706"/>
    <lineage>
        <taxon>Bacteria</taxon>
        <taxon>Bacillati</taxon>
        <taxon>Actinomycetota</taxon>
        <taxon>Actinomycetes</taxon>
        <taxon>Micromonosporales</taxon>
        <taxon>Micromonosporaceae</taxon>
        <taxon>Micromonospora</taxon>
    </lineage>
</organism>
<dbReference type="EMBL" id="JBHTMP010000033">
    <property type="protein sequence ID" value="MFD1323537.1"/>
    <property type="molecule type" value="Genomic_DNA"/>
</dbReference>
<sequence>MARLAITVGNRRIGWGDRLSSSPMSSLQDLKCPGLDRERRVRALLGMAVNASTPQDVLLCLACDRRAAGAMALSRAGFPEGVAEALLSLGDREVTRNLAHNAATPVPIRWQLARDRDPDTRAAAAQGNITNGLGIPGATVPLNLLRELAGDPNPEVRARVAGNRFVPDEVRVWLAHDPDPQVREAVAGSRWQIPEPVYRRLLTDPDPTVRVKAISSWNPPPPADLHPALLADPATRREALPYVTLTAEQATALVAELINRLHRDQVPDADLAMVGTLVNHPDIPRAILEPLLDSPDPFARGMARSTMILRRDTPEPMRARLHAEFLGPNPDDKADLDDQQLDERWVAFEMGRLRLATAWMERWPLDWLKRAPVAERATYVDSPYPCFRRAVAAVGDLPEELEQRLLHDTDAEVRRIVVRRNHVLPEAAVERVIVECGNNHKIIPRLEDHPSLTVRAFERFAMAPEVRLRRIATHHRDLPPVLVARLAADPDASVRRGAAKHRNLPVALLPALLTDDDLDVVEAVGGNPGMPVTWMRELVATVPAPAPVQPVRPA</sequence>
<dbReference type="Gene3D" id="1.25.10.10">
    <property type="entry name" value="Leucine-rich Repeat Variant"/>
    <property type="match status" value="1"/>
</dbReference>
<evidence type="ECO:0000313" key="2">
    <source>
        <dbReference type="Proteomes" id="UP001597260"/>
    </source>
</evidence>
<dbReference type="InterPro" id="IPR016024">
    <property type="entry name" value="ARM-type_fold"/>
</dbReference>
<keyword evidence="2" id="KW-1185">Reference proteome</keyword>
<dbReference type="InterPro" id="IPR011989">
    <property type="entry name" value="ARM-like"/>
</dbReference>
<name>A0ABW3YJ88_9ACTN</name>
<comment type="caution">
    <text evidence="1">The sequence shown here is derived from an EMBL/GenBank/DDBJ whole genome shotgun (WGS) entry which is preliminary data.</text>
</comment>
<dbReference type="SUPFAM" id="SSF48371">
    <property type="entry name" value="ARM repeat"/>
    <property type="match status" value="2"/>
</dbReference>
<protein>
    <submittedName>
        <fullName evidence="1">HEAT repeat domain-containing protein</fullName>
    </submittedName>
</protein>
<accession>A0ABW3YJ88</accession>
<dbReference type="Proteomes" id="UP001597260">
    <property type="component" value="Unassembled WGS sequence"/>
</dbReference>